<dbReference type="AlphaFoldDB" id="A0A4R3W2L9"/>
<gene>
    <name evidence="3" type="ORF">EDC17_100490</name>
</gene>
<comment type="caution">
    <text evidence="3">The sequence shown here is derived from an EMBL/GenBank/DDBJ whole genome shotgun (WGS) entry which is preliminary data.</text>
</comment>
<dbReference type="Gene3D" id="3.30.530.20">
    <property type="match status" value="1"/>
</dbReference>
<accession>A0A4R3W2L9</accession>
<dbReference type="InterPro" id="IPR013538">
    <property type="entry name" value="ASHA1/2-like_C"/>
</dbReference>
<reference evidence="3 4" key="1">
    <citation type="submission" date="2019-03" db="EMBL/GenBank/DDBJ databases">
        <title>Genomic Encyclopedia of Type Strains, Phase IV (KMG-IV): sequencing the most valuable type-strain genomes for metagenomic binning, comparative biology and taxonomic classification.</title>
        <authorList>
            <person name="Goeker M."/>
        </authorList>
    </citation>
    <scope>NUCLEOTIDE SEQUENCE [LARGE SCALE GENOMIC DNA]</scope>
    <source>
        <strain evidence="3 4">DSM 22362</strain>
    </source>
</reference>
<evidence type="ECO:0000256" key="1">
    <source>
        <dbReference type="ARBA" id="ARBA00006817"/>
    </source>
</evidence>
<dbReference type="InterPro" id="IPR023393">
    <property type="entry name" value="START-like_dom_sf"/>
</dbReference>
<protein>
    <submittedName>
        <fullName evidence="3">Uncharacterized protein YndB with AHSA1/START domain</fullName>
    </submittedName>
</protein>
<feature type="domain" description="Activator of Hsp90 ATPase homologue 1/2-like C-terminal" evidence="2">
    <location>
        <begin position="15"/>
        <end position="110"/>
    </location>
</feature>
<proteinExistence type="inferred from homology"/>
<dbReference type="RefSeq" id="WP_132776663.1">
    <property type="nucleotide sequence ID" value="NZ_SMBZ01000004.1"/>
</dbReference>
<comment type="similarity">
    <text evidence="1">Belongs to the AHA1 family.</text>
</comment>
<dbReference type="Proteomes" id="UP000295197">
    <property type="component" value="Unassembled WGS sequence"/>
</dbReference>
<dbReference type="SUPFAM" id="SSF55961">
    <property type="entry name" value="Bet v1-like"/>
    <property type="match status" value="1"/>
</dbReference>
<evidence type="ECO:0000259" key="2">
    <source>
        <dbReference type="Pfam" id="PF08327"/>
    </source>
</evidence>
<name>A0A4R3W2L9_9SPHI</name>
<organism evidence="3 4">
    <name type="scientific">Sphingobacterium alimentarium</name>
    <dbReference type="NCBI Taxonomy" id="797292"/>
    <lineage>
        <taxon>Bacteria</taxon>
        <taxon>Pseudomonadati</taxon>
        <taxon>Bacteroidota</taxon>
        <taxon>Sphingobacteriia</taxon>
        <taxon>Sphingobacteriales</taxon>
        <taxon>Sphingobacteriaceae</taxon>
        <taxon>Sphingobacterium</taxon>
    </lineage>
</organism>
<sequence length="153" mass="17527">MNKPLIVSKEKIIDATQPEVWEVITTPKYFKDWMLVPAKTKDEKAIGLGSKIYWINDNDIVYLEGEVITFVPNTKLVISLLDISWDKKVPKDSVTYEFHLTGTKSGTLIKFLLGDLSIDPEGESWYNSYKDSDEIGSIEKVIKVRKIRQTSRT</sequence>
<keyword evidence="4" id="KW-1185">Reference proteome</keyword>
<evidence type="ECO:0000313" key="3">
    <source>
        <dbReference type="EMBL" id="TCV19568.1"/>
    </source>
</evidence>
<dbReference type="Pfam" id="PF08327">
    <property type="entry name" value="AHSA1"/>
    <property type="match status" value="1"/>
</dbReference>
<dbReference type="OrthoDB" id="2355173at2"/>
<dbReference type="EMBL" id="SMBZ01000004">
    <property type="protein sequence ID" value="TCV19568.1"/>
    <property type="molecule type" value="Genomic_DNA"/>
</dbReference>
<evidence type="ECO:0000313" key="4">
    <source>
        <dbReference type="Proteomes" id="UP000295197"/>
    </source>
</evidence>